<name>A0ACC2W5X9_9TREE</name>
<evidence type="ECO:0000313" key="1">
    <source>
        <dbReference type="EMBL" id="KAJ9106022.1"/>
    </source>
</evidence>
<accession>A0ACC2W5X9</accession>
<keyword evidence="2" id="KW-1185">Reference proteome</keyword>
<comment type="caution">
    <text evidence="1">The sequence shown here is derived from an EMBL/GenBank/DDBJ whole genome shotgun (WGS) entry which is preliminary data.</text>
</comment>
<organism evidence="1 2">
    <name type="scientific">Naganishia adeliensis</name>
    <dbReference type="NCBI Taxonomy" id="92952"/>
    <lineage>
        <taxon>Eukaryota</taxon>
        <taxon>Fungi</taxon>
        <taxon>Dikarya</taxon>
        <taxon>Basidiomycota</taxon>
        <taxon>Agaricomycotina</taxon>
        <taxon>Tremellomycetes</taxon>
        <taxon>Filobasidiales</taxon>
        <taxon>Filobasidiaceae</taxon>
        <taxon>Naganishia</taxon>
    </lineage>
</organism>
<evidence type="ECO:0000313" key="2">
    <source>
        <dbReference type="Proteomes" id="UP001230649"/>
    </source>
</evidence>
<proteinExistence type="predicted"/>
<reference evidence="1" key="1">
    <citation type="submission" date="2023-04" db="EMBL/GenBank/DDBJ databases">
        <title>Draft Genome sequencing of Naganishia species isolated from polar environments using Oxford Nanopore Technology.</title>
        <authorList>
            <person name="Leo P."/>
            <person name="Venkateswaran K."/>
        </authorList>
    </citation>
    <scope>NUCLEOTIDE SEQUENCE</scope>
    <source>
        <strain evidence="1">MNA-CCFEE 5262</strain>
    </source>
</reference>
<protein>
    <submittedName>
        <fullName evidence="1">Uncharacterized protein</fullName>
    </submittedName>
</protein>
<sequence length="294" mass="33222">MSYNGVGLQTARGTGTNGYVVRNLSHLRPRDGPPGGKAGDFGAPGGFGNDNGPPIHRQPDQGILDHEKKRKVEIKCLELRDELEEKGVDEDTIETEVASLRSRLQAQTQTSSHVDIRNLKSSDSHALAAAKQAEMNKMGRALGIGAGYVEGGAFSRKDAELERIEKAQRRAEAEQRRADEILKREQEREKREAEYQEQERLRRRREYYARLDAEKAQTERQRPRSPPLRYDTPPRGARSPPRRRMDDDRERRPVQRSPSPPPRRRSPSPPARRRVTIPSCASTIPLACARPSRS</sequence>
<dbReference type="Proteomes" id="UP001230649">
    <property type="component" value="Unassembled WGS sequence"/>
</dbReference>
<dbReference type="EMBL" id="JASBWS010000044">
    <property type="protein sequence ID" value="KAJ9106022.1"/>
    <property type="molecule type" value="Genomic_DNA"/>
</dbReference>
<gene>
    <name evidence="1" type="ORF">QFC20_004082</name>
</gene>